<dbReference type="OrthoDB" id="6156430at2759"/>
<sequence length="134" mass="14970">MAAPSNIVNKESSCKLFREAWCKSVTPSNVKNSFRACGIIPLNRDAIPVEAYAPSESTNRPLPQPEQQSTSALLPQGQPDCTSTPKGTVTPIHKIIHRIMKDPRSCAHTVWNLQRNVYPDFQTKILIWICSLEL</sequence>
<accession>A0A8S4PGX4</accession>
<organism evidence="2 3">
    <name type="scientific">Owenia fusiformis</name>
    <name type="common">Polychaete worm</name>
    <dbReference type="NCBI Taxonomy" id="6347"/>
    <lineage>
        <taxon>Eukaryota</taxon>
        <taxon>Metazoa</taxon>
        <taxon>Spiralia</taxon>
        <taxon>Lophotrochozoa</taxon>
        <taxon>Annelida</taxon>
        <taxon>Polychaeta</taxon>
        <taxon>Sedentaria</taxon>
        <taxon>Canalipalpata</taxon>
        <taxon>Sabellida</taxon>
        <taxon>Oweniida</taxon>
        <taxon>Oweniidae</taxon>
        <taxon>Owenia</taxon>
    </lineage>
</organism>
<feature type="region of interest" description="Disordered" evidence="1">
    <location>
        <begin position="53"/>
        <end position="88"/>
    </location>
</feature>
<gene>
    <name evidence="2" type="ORF">OFUS_LOCUS17383</name>
</gene>
<proteinExistence type="predicted"/>
<evidence type="ECO:0000256" key="1">
    <source>
        <dbReference type="SAM" id="MobiDB-lite"/>
    </source>
</evidence>
<reference evidence="2" key="1">
    <citation type="submission" date="2022-03" db="EMBL/GenBank/DDBJ databases">
        <authorList>
            <person name="Martin C."/>
        </authorList>
    </citation>
    <scope>NUCLEOTIDE SEQUENCE</scope>
</reference>
<feature type="compositionally biased region" description="Polar residues" evidence="1">
    <location>
        <begin position="55"/>
        <end position="87"/>
    </location>
</feature>
<dbReference type="AlphaFoldDB" id="A0A8S4PGX4"/>
<keyword evidence="3" id="KW-1185">Reference proteome</keyword>
<dbReference type="Proteomes" id="UP000749559">
    <property type="component" value="Unassembled WGS sequence"/>
</dbReference>
<dbReference type="EMBL" id="CAIIXF020000008">
    <property type="protein sequence ID" value="CAH1792421.1"/>
    <property type="molecule type" value="Genomic_DNA"/>
</dbReference>
<evidence type="ECO:0000313" key="2">
    <source>
        <dbReference type="EMBL" id="CAH1792421.1"/>
    </source>
</evidence>
<protein>
    <submittedName>
        <fullName evidence="2">Uncharacterized protein</fullName>
    </submittedName>
</protein>
<name>A0A8S4PGX4_OWEFU</name>
<comment type="caution">
    <text evidence="2">The sequence shown here is derived from an EMBL/GenBank/DDBJ whole genome shotgun (WGS) entry which is preliminary data.</text>
</comment>
<evidence type="ECO:0000313" key="3">
    <source>
        <dbReference type="Proteomes" id="UP000749559"/>
    </source>
</evidence>